<evidence type="ECO:0000313" key="5">
    <source>
        <dbReference type="EMBL" id="MSS00525.1"/>
    </source>
</evidence>
<keyword evidence="2" id="KW-0732">Signal</keyword>
<comment type="caution">
    <text evidence="5">The sequence shown here is derived from an EMBL/GenBank/DDBJ whole genome shotgun (WGS) entry which is preliminary data.</text>
</comment>
<evidence type="ECO:0000256" key="2">
    <source>
        <dbReference type="SAM" id="SignalP"/>
    </source>
</evidence>
<evidence type="ECO:0000259" key="3">
    <source>
        <dbReference type="Pfam" id="PF01370"/>
    </source>
</evidence>
<dbReference type="GO" id="GO:0016780">
    <property type="term" value="F:phosphotransferase activity, for other substituted phosphate groups"/>
    <property type="evidence" value="ECO:0007669"/>
    <property type="project" value="TreeGrafter"/>
</dbReference>
<proteinExistence type="inferred from homology"/>
<keyword evidence="6" id="KW-1185">Reference proteome</keyword>
<evidence type="ECO:0000259" key="4">
    <source>
        <dbReference type="Pfam" id="PF02397"/>
    </source>
</evidence>
<dbReference type="AlphaFoldDB" id="A0A7X2N126"/>
<dbReference type="Pfam" id="PF01370">
    <property type="entry name" value="Epimerase"/>
    <property type="match status" value="1"/>
</dbReference>
<dbReference type="EMBL" id="VUMM01000001">
    <property type="protein sequence ID" value="MSS00525.1"/>
    <property type="molecule type" value="Genomic_DNA"/>
</dbReference>
<dbReference type="Pfam" id="PF02397">
    <property type="entry name" value="Bac_transf"/>
    <property type="match status" value="1"/>
</dbReference>
<feature type="chain" id="PRO_5039104701" evidence="2">
    <location>
        <begin position="22"/>
        <end position="578"/>
    </location>
</feature>
<protein>
    <submittedName>
        <fullName evidence="5">NAD-dependent epimerase/dehydratase family protein</fullName>
    </submittedName>
</protein>
<dbReference type="InterPro" id="IPR001509">
    <property type="entry name" value="Epimerase_deHydtase"/>
</dbReference>
<dbReference type="RefSeq" id="WP_154459000.1">
    <property type="nucleotide sequence ID" value="NZ_VUMM01000001.1"/>
</dbReference>
<reference evidence="5 6" key="1">
    <citation type="submission" date="2019-08" db="EMBL/GenBank/DDBJ databases">
        <title>In-depth cultivation of the pig gut microbiome towards novel bacterial diversity and tailored functional studies.</title>
        <authorList>
            <person name="Wylensek D."/>
            <person name="Hitch T.C.A."/>
            <person name="Clavel T."/>
        </authorList>
    </citation>
    <scope>NUCLEOTIDE SEQUENCE [LARGE SCALE GENOMIC DNA]</scope>
    <source>
        <strain evidence="5 6">LKV-178-WT-2G</strain>
    </source>
</reference>
<dbReference type="SUPFAM" id="SSF51735">
    <property type="entry name" value="NAD(P)-binding Rossmann-fold domains"/>
    <property type="match status" value="1"/>
</dbReference>
<name>A0A7X2N126_9FIRM</name>
<dbReference type="PANTHER" id="PTHR30576">
    <property type="entry name" value="COLANIC BIOSYNTHESIS UDP-GLUCOSE LIPID CARRIER TRANSFERASE"/>
    <property type="match status" value="1"/>
</dbReference>
<feature type="signal peptide" evidence="2">
    <location>
        <begin position="1"/>
        <end position="21"/>
    </location>
</feature>
<sequence length="578" mass="65153">MKKKTKKALLITGLSLGAAYAGLSILAKHSRDKQKEDPDLKVQTYEDQGIRLSPKDKTFYEKYGKRVVDVGLSFTGLIVLAPVYGLISLAIVMDDPGPVLFTQKRVGENKTYFKLHKFRSMKMSTPHDVPTHLLENPDQYITRVGKILRKYSLDELPQIWDIFVGNITTVGPRPALWNQKDLIAQRDLYYANDVKPGLTGWAQINGRDELEIDVKASLDGEYTRALQKNSLSGFMMDVKCFFKTITSVLHHDGVVEGGTGSLPSNYDQIGFGHDVKINLNKKRKVLITGKDSYIGTSFEKYAYKKYPDSFEIDTLDMKDENWKEHDFSKYDAIFHVAGIAHADVDSIDEDQKKLYYQINCDLAYDCAKKAKEEGVRQFIFMSSMIVYGQISNLKQSGRITRLTKPEPSNFYGDSKWKADCKIRTLMDKKFNVVTIRPPMIYGKGSKGNYPILSKIAQKTPVIPNVENERSILYIENLCEFVCQVLFSGKGGIFFPQNKELVSTTQIMEEVAKVHNHKVISSSLLSPAVFISSTLPGKVGKLVNKAFGSCAYDPSMSVYPGLDYQVVDFKKSIKLTEGK</sequence>
<feature type="domain" description="Bacterial sugar transferase" evidence="4">
    <location>
        <begin position="65"/>
        <end position="249"/>
    </location>
</feature>
<dbReference type="Proteomes" id="UP000470082">
    <property type="component" value="Unassembled WGS sequence"/>
</dbReference>
<organism evidence="5 6">
    <name type="scientific">Floccifex porci</name>
    <dbReference type="NCBI Taxonomy" id="2606629"/>
    <lineage>
        <taxon>Bacteria</taxon>
        <taxon>Bacillati</taxon>
        <taxon>Bacillota</taxon>
        <taxon>Erysipelotrichia</taxon>
        <taxon>Erysipelotrichales</taxon>
        <taxon>Erysipelotrichaceae</taxon>
        <taxon>Floccifex</taxon>
    </lineage>
</organism>
<dbReference type="InterPro" id="IPR036291">
    <property type="entry name" value="NAD(P)-bd_dom_sf"/>
</dbReference>
<dbReference type="InterPro" id="IPR003362">
    <property type="entry name" value="Bact_transf"/>
</dbReference>
<evidence type="ECO:0000313" key="6">
    <source>
        <dbReference type="Proteomes" id="UP000470082"/>
    </source>
</evidence>
<comment type="similarity">
    <text evidence="1">Belongs to the bacterial sugar transferase family.</text>
</comment>
<accession>A0A7X2N126</accession>
<gene>
    <name evidence="5" type="ORF">FYJ50_00085</name>
</gene>
<dbReference type="Gene3D" id="3.40.50.720">
    <property type="entry name" value="NAD(P)-binding Rossmann-like Domain"/>
    <property type="match status" value="1"/>
</dbReference>
<dbReference type="PANTHER" id="PTHR30576:SF10">
    <property type="entry name" value="SLL5057 PROTEIN"/>
    <property type="match status" value="1"/>
</dbReference>
<evidence type="ECO:0000256" key="1">
    <source>
        <dbReference type="ARBA" id="ARBA00006464"/>
    </source>
</evidence>
<feature type="domain" description="NAD-dependent epimerase/dehydratase" evidence="3">
    <location>
        <begin position="287"/>
        <end position="486"/>
    </location>
</feature>